<protein>
    <recommendedName>
        <fullName evidence="3">Condensation domain-containing protein</fullName>
    </recommendedName>
</protein>
<dbReference type="InterPro" id="IPR023213">
    <property type="entry name" value="CAT-like_dom_sf"/>
</dbReference>
<name>A0A261G1J3_9BIFI</name>
<comment type="caution">
    <text evidence="1">The sequence shown here is derived from an EMBL/GenBank/DDBJ whole genome shotgun (WGS) entry which is preliminary data.</text>
</comment>
<dbReference type="AlphaFoldDB" id="A0A261G1J3"/>
<dbReference type="EMBL" id="MWXA01000009">
    <property type="protein sequence ID" value="OZG65105.1"/>
    <property type="molecule type" value="Genomic_DNA"/>
</dbReference>
<organism evidence="1 2">
    <name type="scientific">Bifidobacterium aquikefiri</name>
    <dbReference type="NCBI Taxonomy" id="1653207"/>
    <lineage>
        <taxon>Bacteria</taxon>
        <taxon>Bacillati</taxon>
        <taxon>Actinomycetota</taxon>
        <taxon>Actinomycetes</taxon>
        <taxon>Bifidobacteriales</taxon>
        <taxon>Bifidobacteriaceae</taxon>
        <taxon>Bifidobacterium</taxon>
    </lineage>
</organism>
<accession>A0A261G1J3</accession>
<dbReference type="Gene3D" id="3.30.559.10">
    <property type="entry name" value="Chloramphenicol acetyltransferase-like domain"/>
    <property type="match status" value="1"/>
</dbReference>
<evidence type="ECO:0008006" key="3">
    <source>
        <dbReference type="Google" id="ProtNLM"/>
    </source>
</evidence>
<proteinExistence type="predicted"/>
<gene>
    <name evidence="1" type="ORF">BAQU_1845</name>
</gene>
<dbReference type="Proteomes" id="UP000216451">
    <property type="component" value="Unassembled WGS sequence"/>
</dbReference>
<keyword evidence="2" id="KW-1185">Reference proteome</keyword>
<evidence type="ECO:0000313" key="2">
    <source>
        <dbReference type="Proteomes" id="UP000216451"/>
    </source>
</evidence>
<evidence type="ECO:0000313" key="1">
    <source>
        <dbReference type="EMBL" id="OZG65105.1"/>
    </source>
</evidence>
<dbReference type="SUPFAM" id="SSF52777">
    <property type="entry name" value="CoA-dependent acyltransferases"/>
    <property type="match status" value="1"/>
</dbReference>
<reference evidence="1 2" key="1">
    <citation type="journal article" date="2017" name="BMC Genomics">
        <title>Comparative genomic and phylogenomic analyses of the Bifidobacteriaceae family.</title>
        <authorList>
            <person name="Lugli G.A."/>
            <person name="Milani C."/>
            <person name="Turroni F."/>
            <person name="Duranti S."/>
            <person name="Mancabelli L."/>
            <person name="Mangifesta M."/>
            <person name="Ferrario C."/>
            <person name="Modesto M."/>
            <person name="Mattarelli P."/>
            <person name="Jiri K."/>
            <person name="van Sinderen D."/>
            <person name="Ventura M."/>
        </authorList>
    </citation>
    <scope>NUCLEOTIDE SEQUENCE [LARGE SCALE GENOMIC DNA]</scope>
    <source>
        <strain evidence="1 2">LMG 28769</strain>
    </source>
</reference>
<sequence>MKKIRSGQSFLYRAQGYKGTVLEARMKDRVDGKALQTALDHTVRRFPDLTQQLVLKGADYYLAADQAPMKATETLDLRPLGGAQVDYHLVDVTFTVNAIRISFHHALCDGRGIKPFMETLLFYYCSLKYNTRFSAEGIHTVNEFPDSSETQEPISTLRRPVDSRKLIPVITDGFQLPEATATPNDCRCTEIQVDQNNFVRYAKEHGATPAIMVAMMLSHAIWKLHSNTARPIVCSMAVDLRAAAGFEHTRRNCTGSFYLPYSTQVAHSDQDETSQEYRSLIAAQRSPNMVNKSLNMQTELFNKLDSLPTFTQKQQFMSMFDHLIINTYVLSYVGRMQCNDFATHIDSVHLYSSDVKGMTVNMTAAADTISFDVLQGFRNDAYAKAFIEELEQAGIATQSTATFSFDTGHDESCVTASSHLQHV</sequence>
<dbReference type="RefSeq" id="WP_415447701.1">
    <property type="nucleotide sequence ID" value="NZ_JBDNVV010000001.1"/>
</dbReference>
<dbReference type="Gene3D" id="3.30.559.30">
    <property type="entry name" value="Nonribosomal peptide synthetase, condensation domain"/>
    <property type="match status" value="1"/>
</dbReference>